<dbReference type="PANTHER" id="PTHR34351">
    <property type="entry name" value="SLR1927 PROTEIN-RELATED"/>
    <property type="match status" value="1"/>
</dbReference>
<evidence type="ECO:0000259" key="2">
    <source>
        <dbReference type="Pfam" id="PF01882"/>
    </source>
</evidence>
<evidence type="ECO:0000313" key="4">
    <source>
        <dbReference type="Proteomes" id="UP001597260"/>
    </source>
</evidence>
<protein>
    <submittedName>
        <fullName evidence="3">DUF58 domain-containing protein</fullName>
    </submittedName>
</protein>
<gene>
    <name evidence="3" type="ORF">ACFQ4H_26400</name>
</gene>
<organism evidence="3 4">
    <name type="scientific">Micromonospora sonneratiae</name>
    <dbReference type="NCBI Taxonomy" id="1184706"/>
    <lineage>
        <taxon>Bacteria</taxon>
        <taxon>Bacillati</taxon>
        <taxon>Actinomycetota</taxon>
        <taxon>Actinomycetes</taxon>
        <taxon>Micromonosporales</taxon>
        <taxon>Micromonosporaceae</taxon>
        <taxon>Micromonospora</taxon>
    </lineage>
</organism>
<comment type="caution">
    <text evidence="3">The sequence shown here is derived from an EMBL/GenBank/DDBJ whole genome shotgun (WGS) entry which is preliminary data.</text>
</comment>
<dbReference type="PROSITE" id="PS51257">
    <property type="entry name" value="PROKAR_LIPOPROTEIN"/>
    <property type="match status" value="1"/>
</dbReference>
<dbReference type="Proteomes" id="UP001597260">
    <property type="component" value="Unassembled WGS sequence"/>
</dbReference>
<sequence length="378" mass="40440">MRLTRRGVAVLAGAVGCYAIGELAGYAFFRLLGGVAVGALLAAMGTAKFRPRVEVDRTVYPDRIERGRPALATLVVRNTTARRHGGFAAGDRVGPEIHRIQVRPLSPGAEATYHYELPTGVRGKLQVGPLALTRLDPFGLVRTEQTVGGTTVLWVYPRRHQARPAQAAHPQHHYAGPITDPPLRGSTDLRSVREYVPGDEVRHLYWKATARTGQLMVREYADPARMRFTVVLDTRADVMSPSVFEEAVEVATSLLYASAATGQQCRLITPAGTNTPVDSGLRVARILLDELCLVSQDASGEASLVPPALATSRPGGAVVVITGPHVDLGSARRWRPDTVIRLGVPPPAAHSGTGLISAVDAADVMARWNGSRSRAGSP</sequence>
<dbReference type="InterPro" id="IPR002881">
    <property type="entry name" value="DUF58"/>
</dbReference>
<dbReference type="PANTHER" id="PTHR34351:SF1">
    <property type="entry name" value="SLR1927 PROTEIN"/>
    <property type="match status" value="1"/>
</dbReference>
<accession>A0ABW3YJE2</accession>
<dbReference type="Pfam" id="PF01882">
    <property type="entry name" value="DUF58"/>
    <property type="match status" value="1"/>
</dbReference>
<dbReference type="EMBL" id="JBHTMP010000053">
    <property type="protein sequence ID" value="MFD1324622.1"/>
    <property type="molecule type" value="Genomic_DNA"/>
</dbReference>
<feature type="domain" description="DUF58" evidence="2">
    <location>
        <begin position="191"/>
        <end position="292"/>
    </location>
</feature>
<proteinExistence type="predicted"/>
<evidence type="ECO:0000256" key="1">
    <source>
        <dbReference type="SAM" id="MobiDB-lite"/>
    </source>
</evidence>
<keyword evidence="4" id="KW-1185">Reference proteome</keyword>
<feature type="region of interest" description="Disordered" evidence="1">
    <location>
        <begin position="165"/>
        <end position="185"/>
    </location>
</feature>
<name>A0ABW3YJE2_9ACTN</name>
<dbReference type="RefSeq" id="WP_377575551.1">
    <property type="nucleotide sequence ID" value="NZ_JBHTMP010000053.1"/>
</dbReference>
<reference evidence="4" key="1">
    <citation type="journal article" date="2019" name="Int. J. Syst. Evol. Microbiol.">
        <title>The Global Catalogue of Microorganisms (GCM) 10K type strain sequencing project: providing services to taxonomists for standard genome sequencing and annotation.</title>
        <authorList>
            <consortium name="The Broad Institute Genomics Platform"/>
            <consortium name="The Broad Institute Genome Sequencing Center for Infectious Disease"/>
            <person name="Wu L."/>
            <person name="Ma J."/>
        </authorList>
    </citation>
    <scope>NUCLEOTIDE SEQUENCE [LARGE SCALE GENOMIC DNA]</scope>
    <source>
        <strain evidence="4">JCM 31037</strain>
    </source>
</reference>
<evidence type="ECO:0000313" key="3">
    <source>
        <dbReference type="EMBL" id="MFD1324622.1"/>
    </source>
</evidence>